<dbReference type="OrthoDB" id="10381609at2759"/>
<feature type="compositionally biased region" description="Polar residues" evidence="1">
    <location>
        <begin position="91"/>
        <end position="107"/>
    </location>
</feature>
<comment type="caution">
    <text evidence="2">The sequence shown here is derived from an EMBL/GenBank/DDBJ whole genome shotgun (WGS) entry which is preliminary data.</text>
</comment>
<sequence length="287" mass="31764">MPNQNCTSATRQNKQQRETTLLRNFMDRESHSFAWPYSCPPFPSAPGWFPVNGMGYQPQFTAGDGIEGMGIGLPVWVQSPDLRSMPAMSHPRQQPASQTQEANGTSPNRSHNNGASAGGAGPPSRNSHPTAENANYNIAIGALVPSRPSSPITVTVAMQCLSGQLHDAIRLCADCLKTHAEFVAKVHFATTETRNGVWKDLLEHKLKNSGFSQHGFNNLGRRLTYYMEQACYASQNDPALESSEQEKQREAKDRVRHLRLLRATCDEVVKLSREVSVDVLDSRRCWG</sequence>
<evidence type="ECO:0000313" key="3">
    <source>
        <dbReference type="Proteomes" id="UP001140453"/>
    </source>
</evidence>
<protein>
    <submittedName>
        <fullName evidence="2">Uncharacterized protein</fullName>
    </submittedName>
</protein>
<organism evidence="2 3">
    <name type="scientific">Gnomoniopsis smithogilvyi</name>
    <dbReference type="NCBI Taxonomy" id="1191159"/>
    <lineage>
        <taxon>Eukaryota</taxon>
        <taxon>Fungi</taxon>
        <taxon>Dikarya</taxon>
        <taxon>Ascomycota</taxon>
        <taxon>Pezizomycotina</taxon>
        <taxon>Sordariomycetes</taxon>
        <taxon>Sordariomycetidae</taxon>
        <taxon>Diaporthales</taxon>
        <taxon>Gnomoniaceae</taxon>
        <taxon>Gnomoniopsis</taxon>
    </lineage>
</organism>
<dbReference type="AlphaFoldDB" id="A0A9W9D2K7"/>
<dbReference type="Proteomes" id="UP001140453">
    <property type="component" value="Unassembled WGS sequence"/>
</dbReference>
<feature type="region of interest" description="Disordered" evidence="1">
    <location>
        <begin position="82"/>
        <end position="131"/>
    </location>
</feature>
<reference evidence="2" key="1">
    <citation type="submission" date="2022-10" db="EMBL/GenBank/DDBJ databases">
        <title>Tapping the CABI collections for fungal endophytes: first genome assemblies for Collariella, Neodidymelliopsis, Ascochyta clinopodiicola, Didymella pomorum, Didymosphaeria variabile, Neocosmospora piperis and Neocucurbitaria cava.</title>
        <authorList>
            <person name="Hill R."/>
        </authorList>
    </citation>
    <scope>NUCLEOTIDE SEQUENCE</scope>
    <source>
        <strain evidence="2">IMI 355082</strain>
    </source>
</reference>
<name>A0A9W9D2K7_9PEZI</name>
<evidence type="ECO:0000256" key="1">
    <source>
        <dbReference type="SAM" id="MobiDB-lite"/>
    </source>
</evidence>
<accession>A0A9W9D2K7</accession>
<keyword evidence="3" id="KW-1185">Reference proteome</keyword>
<proteinExistence type="predicted"/>
<dbReference type="EMBL" id="JAPEVB010000001">
    <property type="protein sequence ID" value="KAJ4397609.1"/>
    <property type="molecule type" value="Genomic_DNA"/>
</dbReference>
<evidence type="ECO:0000313" key="2">
    <source>
        <dbReference type="EMBL" id="KAJ4397609.1"/>
    </source>
</evidence>
<gene>
    <name evidence="2" type="ORF">N0V93_001842</name>
</gene>